<evidence type="ECO:0000313" key="2">
    <source>
        <dbReference type="EMBL" id="USA62391.1"/>
    </source>
</evidence>
<feature type="transmembrane region" description="Helical" evidence="1">
    <location>
        <begin position="224"/>
        <end position="244"/>
    </location>
</feature>
<name>A0ABY4U8H4_9SPHN</name>
<proteinExistence type="predicted"/>
<dbReference type="Proteomes" id="UP001056619">
    <property type="component" value="Chromosome"/>
</dbReference>
<feature type="transmembrane region" description="Helical" evidence="1">
    <location>
        <begin position="134"/>
        <end position="151"/>
    </location>
</feature>
<keyword evidence="1" id="KW-0472">Membrane</keyword>
<gene>
    <name evidence="2" type="ORF">NCF85_05305</name>
</gene>
<dbReference type="PANTHER" id="PTHR33979">
    <property type="entry name" value="OS02G0221600 PROTEIN"/>
    <property type="match status" value="1"/>
</dbReference>
<keyword evidence="1" id="KW-1133">Transmembrane helix</keyword>
<keyword evidence="1" id="KW-0812">Transmembrane</keyword>
<dbReference type="PANTHER" id="PTHR33979:SF2">
    <property type="entry name" value="PEPTIDASE M50B-LIKE-DOMAIN-CONTAINING PROTEIN"/>
    <property type="match status" value="1"/>
</dbReference>
<dbReference type="EMBL" id="CP098494">
    <property type="protein sequence ID" value="USA62391.1"/>
    <property type="molecule type" value="Genomic_DNA"/>
</dbReference>
<evidence type="ECO:0000256" key="1">
    <source>
        <dbReference type="SAM" id="Phobius"/>
    </source>
</evidence>
<keyword evidence="3" id="KW-1185">Reference proteome</keyword>
<feature type="transmembrane region" description="Helical" evidence="1">
    <location>
        <begin position="102"/>
        <end position="125"/>
    </location>
</feature>
<dbReference type="Pfam" id="PF13398">
    <property type="entry name" value="Peptidase_M50B"/>
    <property type="match status" value="1"/>
</dbReference>
<dbReference type="RefSeq" id="WP_301642772.1">
    <property type="nucleotide sequence ID" value="NZ_CP098494.1"/>
</dbReference>
<protein>
    <submittedName>
        <fullName evidence="2">M50 family metallopeptidase</fullName>
    </submittedName>
</protein>
<dbReference type="InterPro" id="IPR049500">
    <property type="entry name" value="Peptidase_M50B-like"/>
</dbReference>
<feature type="transmembrane region" description="Helical" evidence="1">
    <location>
        <begin position="157"/>
        <end position="175"/>
    </location>
</feature>
<sequence>MAKPPQTRPTSAQWGLPYADGASSPAVKREQTYIIAFAVLTIVAWQTAIGTLALMPFTLLSTWWHEMAHGLMAAALGAEFERLVIFANGSGFAESSGNLGRIGQAVVAASGLLGPTIAGSVLIIASRSPRATKVMLFGLAIALIASTLIWVRSMAGWIVLPLFAAGAFLIASRATRKWQRIAIEFLGVQGAVSVYQDIDYLFSPGAAVDGQVALSDTGRIAEALFLPYWFWGGAITIAIVAMVWKSLQIAGRT</sequence>
<organism evidence="2 3">
    <name type="scientific">Qipengyuania citrea</name>
    <dbReference type="NCBI Taxonomy" id="225971"/>
    <lineage>
        <taxon>Bacteria</taxon>
        <taxon>Pseudomonadati</taxon>
        <taxon>Pseudomonadota</taxon>
        <taxon>Alphaproteobacteria</taxon>
        <taxon>Sphingomonadales</taxon>
        <taxon>Erythrobacteraceae</taxon>
        <taxon>Qipengyuania</taxon>
    </lineage>
</organism>
<accession>A0ABY4U8H4</accession>
<evidence type="ECO:0000313" key="3">
    <source>
        <dbReference type="Proteomes" id="UP001056619"/>
    </source>
</evidence>
<reference evidence="2 3" key="1">
    <citation type="submission" date="2022-06" db="EMBL/GenBank/DDBJ databases">
        <authorList>
            <person name="Liu G."/>
        </authorList>
    </citation>
    <scope>NUCLEOTIDE SEQUENCE [LARGE SCALE GENOMIC DNA]</scope>
    <source>
        <strain evidence="2 3">E4</strain>
    </source>
</reference>
<feature type="transmembrane region" description="Helical" evidence="1">
    <location>
        <begin position="33"/>
        <end position="57"/>
    </location>
</feature>